<evidence type="ECO:0000313" key="2">
    <source>
        <dbReference type="EMBL" id="KAI7726036.1"/>
    </source>
</evidence>
<dbReference type="PANTHER" id="PTHR37254:SF4">
    <property type="entry name" value="TRANSMEMBRANE PROTEIN"/>
    <property type="match status" value="1"/>
</dbReference>
<feature type="transmembrane region" description="Helical" evidence="1">
    <location>
        <begin position="391"/>
        <end position="413"/>
    </location>
</feature>
<proteinExistence type="predicted"/>
<protein>
    <recommendedName>
        <fullName evidence="4">Transmembrane protein</fullName>
    </recommendedName>
</protein>
<evidence type="ECO:0000313" key="3">
    <source>
        <dbReference type="Proteomes" id="UP001206925"/>
    </source>
</evidence>
<sequence>MQCPDTYSFTYNTTLCFCNPGFFYNTTTSTCSPYTVSGTAVDEFDVGSGVDYSINIPANIFAFDTIKKFTQSQAVFLEATLVLLASWLFFCFFVRFGKLGDGRTRWFRIRWWLSRLDVSFATRHWLDDQKVVKKRKTELGGAFSIASWILFIGLFATLLYQVISMRTIEIHSVIATNAPDLASFHNDMEFNITTISTMSCSNFRGFGNLFTGNPAFIDARIAPLSTFVRFACHNTTKGPTITLKCDDCQLISDNLYITWQFVDLPNVPAAAVGFEFKLTARDRRHKKHMSYVSGSLKNGSTNSAKFVTYRGRDPNILQFNLFPRVYRNKHDLRLIQPLFHDFIPGSSFSDANQLRASLQGSNDGFVNTTLHLNYLSSYIVQVDNQSTLGPVGFLADLGGLYCVSIGIFFYLLVQFEYRFKRFRHEDAVMRSIRNSRKAQERWDKLRKYVSFTWGRGLSPYEDRVSMEMACCNCFAVPKGGPPSSFNQRKQTRMDTISFNNKVSTPSDKVLRDVNYQEEHNGNSIMSSSDVDPQVVAAADIPLPPSLEMRAGMEISIPEIQKNLKNLYEYNMLLREKLVSTQSTIHALTSKASASSDQKHQ</sequence>
<dbReference type="AlphaFoldDB" id="A0AAD5BPC8"/>
<accession>A0AAD5BPC8</accession>
<keyword evidence="1" id="KW-1133">Transmembrane helix</keyword>
<name>A0AAD5BPC8_AMBAR</name>
<organism evidence="2 3">
    <name type="scientific">Ambrosia artemisiifolia</name>
    <name type="common">Common ragweed</name>
    <dbReference type="NCBI Taxonomy" id="4212"/>
    <lineage>
        <taxon>Eukaryota</taxon>
        <taxon>Viridiplantae</taxon>
        <taxon>Streptophyta</taxon>
        <taxon>Embryophyta</taxon>
        <taxon>Tracheophyta</taxon>
        <taxon>Spermatophyta</taxon>
        <taxon>Magnoliopsida</taxon>
        <taxon>eudicotyledons</taxon>
        <taxon>Gunneridae</taxon>
        <taxon>Pentapetalae</taxon>
        <taxon>asterids</taxon>
        <taxon>campanulids</taxon>
        <taxon>Asterales</taxon>
        <taxon>Asteraceae</taxon>
        <taxon>Asteroideae</taxon>
        <taxon>Heliantheae alliance</taxon>
        <taxon>Heliantheae</taxon>
        <taxon>Ambrosia</taxon>
    </lineage>
</organism>
<dbReference type="Proteomes" id="UP001206925">
    <property type="component" value="Unassembled WGS sequence"/>
</dbReference>
<feature type="transmembrane region" description="Helical" evidence="1">
    <location>
        <begin position="139"/>
        <end position="163"/>
    </location>
</feature>
<keyword evidence="1" id="KW-0472">Membrane</keyword>
<keyword evidence="3" id="KW-1185">Reference proteome</keyword>
<feature type="transmembrane region" description="Helical" evidence="1">
    <location>
        <begin position="74"/>
        <end position="96"/>
    </location>
</feature>
<dbReference type="PANTHER" id="PTHR37254">
    <property type="entry name" value="OS01G0100500 PROTEIN"/>
    <property type="match status" value="1"/>
</dbReference>
<evidence type="ECO:0008006" key="4">
    <source>
        <dbReference type="Google" id="ProtNLM"/>
    </source>
</evidence>
<reference evidence="2" key="1">
    <citation type="submission" date="2022-06" db="EMBL/GenBank/DDBJ databases">
        <title>Uncovering the hologenomic basis of an extraordinary plant invasion.</title>
        <authorList>
            <person name="Bieker V.C."/>
            <person name="Martin M.D."/>
            <person name="Gilbert T."/>
            <person name="Hodgins K."/>
            <person name="Battlay P."/>
            <person name="Petersen B."/>
            <person name="Wilson J."/>
        </authorList>
    </citation>
    <scope>NUCLEOTIDE SEQUENCE</scope>
    <source>
        <strain evidence="2">AA19_3_7</strain>
        <tissue evidence="2">Leaf</tissue>
    </source>
</reference>
<keyword evidence="1" id="KW-0812">Transmembrane</keyword>
<evidence type="ECO:0000256" key="1">
    <source>
        <dbReference type="SAM" id="Phobius"/>
    </source>
</evidence>
<comment type="caution">
    <text evidence="2">The sequence shown here is derived from an EMBL/GenBank/DDBJ whole genome shotgun (WGS) entry which is preliminary data.</text>
</comment>
<dbReference type="EMBL" id="JAMZMK010011772">
    <property type="protein sequence ID" value="KAI7726036.1"/>
    <property type="molecule type" value="Genomic_DNA"/>
</dbReference>
<gene>
    <name evidence="2" type="ORF">M8C21_006601</name>
</gene>